<dbReference type="Proteomes" id="UP001556367">
    <property type="component" value="Unassembled WGS sequence"/>
</dbReference>
<reference evidence="3" key="1">
    <citation type="submission" date="2024-06" db="EMBL/GenBank/DDBJ databases">
        <title>Multi-omics analyses provide insights into the biosynthesis of the anticancer antibiotic pleurotin in Hohenbuehelia grisea.</title>
        <authorList>
            <person name="Weaver J.A."/>
            <person name="Alberti F."/>
        </authorList>
    </citation>
    <scope>NUCLEOTIDE SEQUENCE [LARGE SCALE GENOMIC DNA]</scope>
    <source>
        <strain evidence="3">T-177</strain>
    </source>
</reference>
<protein>
    <submittedName>
        <fullName evidence="2">Uncharacterized protein</fullName>
    </submittedName>
</protein>
<organism evidence="2 3">
    <name type="scientific">Hohenbuehelia grisea</name>
    <dbReference type="NCBI Taxonomy" id="104357"/>
    <lineage>
        <taxon>Eukaryota</taxon>
        <taxon>Fungi</taxon>
        <taxon>Dikarya</taxon>
        <taxon>Basidiomycota</taxon>
        <taxon>Agaricomycotina</taxon>
        <taxon>Agaricomycetes</taxon>
        <taxon>Agaricomycetidae</taxon>
        <taxon>Agaricales</taxon>
        <taxon>Pleurotineae</taxon>
        <taxon>Pleurotaceae</taxon>
        <taxon>Hohenbuehelia</taxon>
    </lineage>
</organism>
<accession>A0ABR3J7J1</accession>
<sequence>MASKKPISSAASPSKKPRSHKTLSDSARAVRNRTLWESYNALPSQTRLKISLLLCATGIAGIIASDYLEKRKPAEPVAPVASE</sequence>
<evidence type="ECO:0000313" key="2">
    <source>
        <dbReference type="EMBL" id="KAL0951620.1"/>
    </source>
</evidence>
<proteinExistence type="predicted"/>
<evidence type="ECO:0000256" key="1">
    <source>
        <dbReference type="SAM" id="MobiDB-lite"/>
    </source>
</evidence>
<name>A0ABR3J7J1_9AGAR</name>
<gene>
    <name evidence="2" type="ORF">HGRIS_008301</name>
</gene>
<feature type="compositionally biased region" description="Low complexity" evidence="1">
    <location>
        <begin position="1"/>
        <end position="14"/>
    </location>
</feature>
<feature type="region of interest" description="Disordered" evidence="1">
    <location>
        <begin position="1"/>
        <end position="27"/>
    </location>
</feature>
<keyword evidence="3" id="KW-1185">Reference proteome</keyword>
<comment type="caution">
    <text evidence="2">The sequence shown here is derived from an EMBL/GenBank/DDBJ whole genome shotgun (WGS) entry which is preliminary data.</text>
</comment>
<evidence type="ECO:0000313" key="3">
    <source>
        <dbReference type="Proteomes" id="UP001556367"/>
    </source>
</evidence>
<dbReference type="EMBL" id="JASNQZ010000011">
    <property type="protein sequence ID" value="KAL0951620.1"/>
    <property type="molecule type" value="Genomic_DNA"/>
</dbReference>